<dbReference type="Pfam" id="PF00512">
    <property type="entry name" value="HisKA"/>
    <property type="match status" value="1"/>
</dbReference>
<dbReference type="InterPro" id="IPR003660">
    <property type="entry name" value="HAMP_dom"/>
</dbReference>
<evidence type="ECO:0000256" key="11">
    <source>
        <dbReference type="ARBA" id="ARBA00022989"/>
    </source>
</evidence>
<dbReference type="CDD" id="cd06225">
    <property type="entry name" value="HAMP"/>
    <property type="match status" value="1"/>
</dbReference>
<feature type="domain" description="Histidine kinase" evidence="15">
    <location>
        <begin position="264"/>
        <end position="476"/>
    </location>
</feature>
<dbReference type="Gene3D" id="1.10.287.130">
    <property type="match status" value="1"/>
</dbReference>
<evidence type="ECO:0000256" key="2">
    <source>
        <dbReference type="ARBA" id="ARBA00004651"/>
    </source>
</evidence>
<evidence type="ECO:0000259" key="15">
    <source>
        <dbReference type="PROSITE" id="PS50109"/>
    </source>
</evidence>
<dbReference type="InterPro" id="IPR029151">
    <property type="entry name" value="Sensor-like_sf"/>
</dbReference>
<dbReference type="SUPFAM" id="SSF158472">
    <property type="entry name" value="HAMP domain-like"/>
    <property type="match status" value="1"/>
</dbReference>
<dbReference type="SUPFAM" id="SSF55874">
    <property type="entry name" value="ATPase domain of HSP90 chaperone/DNA topoisomerase II/histidine kinase"/>
    <property type="match status" value="1"/>
</dbReference>
<protein>
    <recommendedName>
        <fullName evidence="3">histidine kinase</fullName>
        <ecNumber evidence="3">2.7.13.3</ecNumber>
    </recommendedName>
</protein>
<dbReference type="PROSITE" id="PS50109">
    <property type="entry name" value="HIS_KIN"/>
    <property type="match status" value="1"/>
</dbReference>
<dbReference type="PRINTS" id="PR00344">
    <property type="entry name" value="BCTRLSENSOR"/>
</dbReference>
<evidence type="ECO:0000256" key="12">
    <source>
        <dbReference type="ARBA" id="ARBA00023012"/>
    </source>
</evidence>
<sequence length="483" mass="54549">MSRGGYLFKVFGHSNLSIRARIILSFETVALIAVILMEIALSFVIKSYYYSGAEQILYDRVQLSSSFVNTYVTTSDIREKARFLFDNFMKEDNDKYLIQVIDTNYNVVMDSYDFSYIQTVHSKDVESALRGKTSINIEKNEQTHEKIMAISTPLKQYSEVHGVIRYIISMEEIDRAIKLYISQSLVFAMLVLLIFLVISLVISKTIVTPIQKLKIAADQMASGDFDVRAEKLYDDEIGQLADTLNYMASEITKSDKLKKDFISSISHELRTPLTSIKGWGETLLSDVEKEDSDLGMGLQIICSESERLGNIVEELLDFSRLEANTMRVYKTVIDPKQVLVNVYNQFLPRKGTLQFQCELKGIDASIYADRNRLKQVFINLIANAFKFTPENGTVKVSAQGFEDKVIITVKDSGIGISDEDILKVREQFFKANVNAPGSGMGLSIVEEILKLHDASMEIYSELGKGTEVKVIFPSAQERGNNIE</sequence>
<evidence type="ECO:0000256" key="6">
    <source>
        <dbReference type="ARBA" id="ARBA00022679"/>
    </source>
</evidence>
<dbReference type="InterPro" id="IPR004358">
    <property type="entry name" value="Sig_transdc_His_kin-like_C"/>
</dbReference>
<dbReference type="Pfam" id="PF02518">
    <property type="entry name" value="HATPase_c"/>
    <property type="match status" value="1"/>
</dbReference>
<name>A0ABV9QKZ7_9FIRM</name>
<comment type="caution">
    <text evidence="17">The sequence shown here is derived from an EMBL/GenBank/DDBJ whole genome shotgun (WGS) entry which is preliminary data.</text>
</comment>
<keyword evidence="18" id="KW-1185">Reference proteome</keyword>
<dbReference type="RefSeq" id="WP_379787838.1">
    <property type="nucleotide sequence ID" value="NZ_JBHSHL010000014.1"/>
</dbReference>
<evidence type="ECO:0000256" key="7">
    <source>
        <dbReference type="ARBA" id="ARBA00022692"/>
    </source>
</evidence>
<dbReference type="Proteomes" id="UP001595916">
    <property type="component" value="Unassembled WGS sequence"/>
</dbReference>
<keyword evidence="5" id="KW-0597">Phosphoprotein</keyword>
<accession>A0ABV9QKZ7</accession>
<dbReference type="PANTHER" id="PTHR45528">
    <property type="entry name" value="SENSOR HISTIDINE KINASE CPXA"/>
    <property type="match status" value="1"/>
</dbReference>
<dbReference type="SMART" id="SM00388">
    <property type="entry name" value="HisKA"/>
    <property type="match status" value="1"/>
</dbReference>
<dbReference type="InterPro" id="IPR005467">
    <property type="entry name" value="His_kinase_dom"/>
</dbReference>
<comment type="subcellular location">
    <subcellularLocation>
        <location evidence="2">Cell membrane</location>
        <topology evidence="2">Multi-pass membrane protein</topology>
    </subcellularLocation>
</comment>
<keyword evidence="13 14" id="KW-0472">Membrane</keyword>
<keyword evidence="10" id="KW-0067">ATP-binding</keyword>
<keyword evidence="8" id="KW-0547">Nucleotide-binding</keyword>
<evidence type="ECO:0000256" key="8">
    <source>
        <dbReference type="ARBA" id="ARBA00022741"/>
    </source>
</evidence>
<keyword evidence="9 17" id="KW-0418">Kinase</keyword>
<dbReference type="SUPFAM" id="SSF103190">
    <property type="entry name" value="Sensory domain-like"/>
    <property type="match status" value="1"/>
</dbReference>
<keyword evidence="11 14" id="KW-1133">Transmembrane helix</keyword>
<evidence type="ECO:0000256" key="13">
    <source>
        <dbReference type="ARBA" id="ARBA00023136"/>
    </source>
</evidence>
<organism evidence="17 18">
    <name type="scientific">Filifactor villosus</name>
    <dbReference type="NCBI Taxonomy" id="29374"/>
    <lineage>
        <taxon>Bacteria</taxon>
        <taxon>Bacillati</taxon>
        <taxon>Bacillota</taxon>
        <taxon>Clostridia</taxon>
        <taxon>Peptostreptococcales</taxon>
        <taxon>Filifactoraceae</taxon>
        <taxon>Filifactor</taxon>
    </lineage>
</organism>
<feature type="domain" description="HAMP" evidence="16">
    <location>
        <begin position="204"/>
        <end position="256"/>
    </location>
</feature>
<keyword evidence="6" id="KW-0808">Transferase</keyword>
<dbReference type="SMART" id="SM00304">
    <property type="entry name" value="HAMP"/>
    <property type="match status" value="1"/>
</dbReference>
<gene>
    <name evidence="17" type="ORF">ACFO4R_04475</name>
</gene>
<dbReference type="Gene3D" id="3.30.565.10">
    <property type="entry name" value="Histidine kinase-like ATPase, C-terminal domain"/>
    <property type="match status" value="1"/>
</dbReference>
<evidence type="ECO:0000256" key="9">
    <source>
        <dbReference type="ARBA" id="ARBA00022777"/>
    </source>
</evidence>
<dbReference type="SUPFAM" id="SSF47384">
    <property type="entry name" value="Homodimeric domain of signal transducing histidine kinase"/>
    <property type="match status" value="1"/>
</dbReference>
<keyword evidence="7 14" id="KW-0812">Transmembrane</keyword>
<evidence type="ECO:0000259" key="16">
    <source>
        <dbReference type="PROSITE" id="PS50885"/>
    </source>
</evidence>
<evidence type="ECO:0000256" key="4">
    <source>
        <dbReference type="ARBA" id="ARBA00022475"/>
    </source>
</evidence>
<reference evidence="18" key="1">
    <citation type="journal article" date="2019" name="Int. J. Syst. Evol. Microbiol.">
        <title>The Global Catalogue of Microorganisms (GCM) 10K type strain sequencing project: providing services to taxonomists for standard genome sequencing and annotation.</title>
        <authorList>
            <consortium name="The Broad Institute Genomics Platform"/>
            <consortium name="The Broad Institute Genome Sequencing Center for Infectious Disease"/>
            <person name="Wu L."/>
            <person name="Ma J."/>
        </authorList>
    </citation>
    <scope>NUCLEOTIDE SEQUENCE [LARGE SCALE GENOMIC DNA]</scope>
    <source>
        <strain evidence="18">CCUG 46385</strain>
    </source>
</reference>
<dbReference type="InterPro" id="IPR050398">
    <property type="entry name" value="HssS/ArlS-like"/>
</dbReference>
<dbReference type="PANTHER" id="PTHR45528:SF1">
    <property type="entry name" value="SENSOR HISTIDINE KINASE CPXA"/>
    <property type="match status" value="1"/>
</dbReference>
<proteinExistence type="predicted"/>
<dbReference type="InterPro" id="IPR003594">
    <property type="entry name" value="HATPase_dom"/>
</dbReference>
<dbReference type="InterPro" id="IPR036097">
    <property type="entry name" value="HisK_dim/P_sf"/>
</dbReference>
<feature type="transmembrane region" description="Helical" evidence="14">
    <location>
        <begin position="179"/>
        <end position="202"/>
    </location>
</feature>
<evidence type="ECO:0000256" key="14">
    <source>
        <dbReference type="SAM" id="Phobius"/>
    </source>
</evidence>
<dbReference type="EMBL" id="JBHSHL010000014">
    <property type="protein sequence ID" value="MFC4804331.1"/>
    <property type="molecule type" value="Genomic_DNA"/>
</dbReference>
<feature type="transmembrane region" description="Helical" evidence="14">
    <location>
        <begin position="20"/>
        <end position="45"/>
    </location>
</feature>
<dbReference type="Gene3D" id="1.10.8.500">
    <property type="entry name" value="HAMP domain in histidine kinase"/>
    <property type="match status" value="1"/>
</dbReference>
<evidence type="ECO:0000256" key="1">
    <source>
        <dbReference type="ARBA" id="ARBA00000085"/>
    </source>
</evidence>
<dbReference type="GO" id="GO:0016301">
    <property type="term" value="F:kinase activity"/>
    <property type="evidence" value="ECO:0007669"/>
    <property type="project" value="UniProtKB-KW"/>
</dbReference>
<evidence type="ECO:0000313" key="18">
    <source>
        <dbReference type="Proteomes" id="UP001595916"/>
    </source>
</evidence>
<dbReference type="Gene3D" id="3.30.450.20">
    <property type="entry name" value="PAS domain"/>
    <property type="match status" value="1"/>
</dbReference>
<dbReference type="PROSITE" id="PS50885">
    <property type="entry name" value="HAMP"/>
    <property type="match status" value="1"/>
</dbReference>
<comment type="catalytic activity">
    <reaction evidence="1">
        <text>ATP + protein L-histidine = ADP + protein N-phospho-L-histidine.</text>
        <dbReference type="EC" id="2.7.13.3"/>
    </reaction>
</comment>
<dbReference type="Pfam" id="PF00672">
    <property type="entry name" value="HAMP"/>
    <property type="match status" value="1"/>
</dbReference>
<evidence type="ECO:0000256" key="5">
    <source>
        <dbReference type="ARBA" id="ARBA00022553"/>
    </source>
</evidence>
<dbReference type="InterPro" id="IPR003661">
    <property type="entry name" value="HisK_dim/P_dom"/>
</dbReference>
<evidence type="ECO:0000256" key="3">
    <source>
        <dbReference type="ARBA" id="ARBA00012438"/>
    </source>
</evidence>
<keyword evidence="4" id="KW-1003">Cell membrane</keyword>
<dbReference type="CDD" id="cd00082">
    <property type="entry name" value="HisKA"/>
    <property type="match status" value="1"/>
</dbReference>
<keyword evidence="12" id="KW-0902">Two-component regulatory system</keyword>
<dbReference type="SMART" id="SM00387">
    <property type="entry name" value="HATPase_c"/>
    <property type="match status" value="1"/>
</dbReference>
<evidence type="ECO:0000256" key="10">
    <source>
        <dbReference type="ARBA" id="ARBA00022840"/>
    </source>
</evidence>
<dbReference type="EC" id="2.7.13.3" evidence="3"/>
<dbReference type="InterPro" id="IPR036890">
    <property type="entry name" value="HATPase_C_sf"/>
</dbReference>
<evidence type="ECO:0000313" key="17">
    <source>
        <dbReference type="EMBL" id="MFC4804331.1"/>
    </source>
</evidence>